<comment type="similarity">
    <text evidence="1">Belongs to the prefoldin subunit beta family.</text>
</comment>
<dbReference type="InterPro" id="IPR002777">
    <property type="entry name" value="PFD_beta-like"/>
</dbReference>
<dbReference type="GO" id="GO:0051082">
    <property type="term" value="F:unfolded protein binding"/>
    <property type="evidence" value="ECO:0007669"/>
    <property type="project" value="InterPro"/>
</dbReference>
<keyword evidence="4" id="KW-1185">Reference proteome</keyword>
<dbReference type="GO" id="GO:0006457">
    <property type="term" value="P:protein folding"/>
    <property type="evidence" value="ECO:0007669"/>
    <property type="project" value="InterPro"/>
</dbReference>
<gene>
    <name evidence="3" type="ORF">CANINC_001885</name>
</gene>
<dbReference type="AlphaFoldDB" id="A0A4T0X2R7"/>
<dbReference type="OrthoDB" id="2015447at2759"/>
<dbReference type="Proteomes" id="UP000307173">
    <property type="component" value="Unassembled WGS sequence"/>
</dbReference>
<reference evidence="3 4" key="1">
    <citation type="journal article" date="2019" name="Front. Genet.">
        <title>Whole-Genome Sequencing of the Opportunistic Yeast Pathogen Candida inconspicua Uncovers Its Hybrid Origin.</title>
        <authorList>
            <person name="Mixao V."/>
            <person name="Hansen A.P."/>
            <person name="Saus E."/>
            <person name="Boekhout T."/>
            <person name="Lass-Florl C."/>
            <person name="Gabaldon T."/>
        </authorList>
    </citation>
    <scope>NUCLEOTIDE SEQUENCE [LARGE SCALE GENOMIC DNA]</scope>
    <source>
        <strain evidence="3 4">CBS 180</strain>
    </source>
</reference>
<sequence>MSDANKMIDEMRTQLRQQQSELQRTLSAVESVTRNNSVIEKSMQDIKSSGNNFVWEAVGRTFVKVSIDDYEKQLKNQIRDNIDSINVLNKKKHYLETSIKATIDNLKQFVIQQ</sequence>
<dbReference type="EMBL" id="SELW01000283">
    <property type="protein sequence ID" value="TID29611.1"/>
    <property type="molecule type" value="Genomic_DNA"/>
</dbReference>
<dbReference type="Pfam" id="PF01920">
    <property type="entry name" value="Prefoldin_2"/>
    <property type="match status" value="1"/>
</dbReference>
<evidence type="ECO:0000313" key="4">
    <source>
        <dbReference type="Proteomes" id="UP000307173"/>
    </source>
</evidence>
<dbReference type="InterPro" id="IPR009053">
    <property type="entry name" value="Prefoldin"/>
</dbReference>
<dbReference type="GO" id="GO:0016272">
    <property type="term" value="C:prefoldin complex"/>
    <property type="evidence" value="ECO:0007669"/>
    <property type="project" value="InterPro"/>
</dbReference>
<name>A0A4T0X2R7_9ASCO</name>
<evidence type="ECO:0008006" key="5">
    <source>
        <dbReference type="Google" id="ProtNLM"/>
    </source>
</evidence>
<comment type="caution">
    <text evidence="3">The sequence shown here is derived from an EMBL/GenBank/DDBJ whole genome shotgun (WGS) entry which is preliminary data.</text>
</comment>
<dbReference type="STRING" id="52247.A0A4T0X2R7"/>
<proteinExistence type="inferred from homology"/>
<evidence type="ECO:0000256" key="2">
    <source>
        <dbReference type="SAM" id="Coils"/>
    </source>
</evidence>
<accession>A0A4T0X2R7</accession>
<dbReference type="SUPFAM" id="SSF46579">
    <property type="entry name" value="Prefoldin"/>
    <property type="match status" value="1"/>
</dbReference>
<evidence type="ECO:0000313" key="3">
    <source>
        <dbReference type="EMBL" id="TID29611.1"/>
    </source>
</evidence>
<protein>
    <recommendedName>
        <fullName evidence="5">Prefoldin subunit 1</fullName>
    </recommendedName>
</protein>
<dbReference type="Gene3D" id="1.10.287.370">
    <property type="match status" value="1"/>
</dbReference>
<keyword evidence="2" id="KW-0175">Coiled coil</keyword>
<feature type="coiled-coil region" evidence="2">
    <location>
        <begin position="1"/>
        <end position="35"/>
    </location>
</feature>
<evidence type="ECO:0000256" key="1">
    <source>
        <dbReference type="ARBA" id="ARBA00008045"/>
    </source>
</evidence>
<organism evidence="3 4">
    <name type="scientific">Pichia inconspicua</name>
    <dbReference type="NCBI Taxonomy" id="52247"/>
    <lineage>
        <taxon>Eukaryota</taxon>
        <taxon>Fungi</taxon>
        <taxon>Dikarya</taxon>
        <taxon>Ascomycota</taxon>
        <taxon>Saccharomycotina</taxon>
        <taxon>Pichiomycetes</taxon>
        <taxon>Pichiales</taxon>
        <taxon>Pichiaceae</taxon>
        <taxon>Pichia</taxon>
    </lineage>
</organism>